<feature type="compositionally biased region" description="Low complexity" evidence="1">
    <location>
        <begin position="1"/>
        <end position="18"/>
    </location>
</feature>
<evidence type="ECO:0000313" key="3">
    <source>
        <dbReference type="Proteomes" id="UP000800038"/>
    </source>
</evidence>
<feature type="region of interest" description="Disordered" evidence="1">
    <location>
        <begin position="1"/>
        <end position="31"/>
    </location>
</feature>
<organism evidence="2 3">
    <name type="scientific">Clathrospora elynae</name>
    <dbReference type="NCBI Taxonomy" id="706981"/>
    <lineage>
        <taxon>Eukaryota</taxon>
        <taxon>Fungi</taxon>
        <taxon>Dikarya</taxon>
        <taxon>Ascomycota</taxon>
        <taxon>Pezizomycotina</taxon>
        <taxon>Dothideomycetes</taxon>
        <taxon>Pleosporomycetidae</taxon>
        <taxon>Pleosporales</taxon>
        <taxon>Diademaceae</taxon>
        <taxon>Clathrospora</taxon>
    </lineage>
</organism>
<evidence type="ECO:0000313" key="2">
    <source>
        <dbReference type="EMBL" id="KAF1936671.1"/>
    </source>
</evidence>
<name>A0A6A5S7N1_9PLEO</name>
<dbReference type="EMBL" id="ML976176">
    <property type="protein sequence ID" value="KAF1936671.1"/>
    <property type="molecule type" value="Genomic_DNA"/>
</dbReference>
<gene>
    <name evidence="2" type="ORF">EJ02DRAFT_438390</name>
</gene>
<reference evidence="2" key="1">
    <citation type="journal article" date="2020" name="Stud. Mycol.">
        <title>101 Dothideomycetes genomes: a test case for predicting lifestyles and emergence of pathogens.</title>
        <authorList>
            <person name="Haridas S."/>
            <person name="Albert R."/>
            <person name="Binder M."/>
            <person name="Bloem J."/>
            <person name="Labutti K."/>
            <person name="Salamov A."/>
            <person name="Andreopoulos B."/>
            <person name="Baker S."/>
            <person name="Barry K."/>
            <person name="Bills G."/>
            <person name="Bluhm B."/>
            <person name="Cannon C."/>
            <person name="Castanera R."/>
            <person name="Culley D."/>
            <person name="Daum C."/>
            <person name="Ezra D."/>
            <person name="Gonzalez J."/>
            <person name="Henrissat B."/>
            <person name="Kuo A."/>
            <person name="Liang C."/>
            <person name="Lipzen A."/>
            <person name="Lutzoni F."/>
            <person name="Magnuson J."/>
            <person name="Mondo S."/>
            <person name="Nolan M."/>
            <person name="Ohm R."/>
            <person name="Pangilinan J."/>
            <person name="Park H.-J."/>
            <person name="Ramirez L."/>
            <person name="Alfaro M."/>
            <person name="Sun H."/>
            <person name="Tritt A."/>
            <person name="Yoshinaga Y."/>
            <person name="Zwiers L.-H."/>
            <person name="Turgeon B."/>
            <person name="Goodwin S."/>
            <person name="Spatafora J."/>
            <person name="Crous P."/>
            <person name="Grigoriev I."/>
        </authorList>
    </citation>
    <scope>NUCLEOTIDE SEQUENCE</scope>
    <source>
        <strain evidence="2">CBS 161.51</strain>
    </source>
</reference>
<proteinExistence type="predicted"/>
<keyword evidence="3" id="KW-1185">Reference proteome</keyword>
<feature type="compositionally biased region" description="Polar residues" evidence="1">
    <location>
        <begin position="237"/>
        <end position="253"/>
    </location>
</feature>
<feature type="region of interest" description="Disordered" evidence="1">
    <location>
        <begin position="173"/>
        <end position="283"/>
    </location>
</feature>
<sequence>MADNQSSSSSSAADAADAQEQLLGDTIEHGSSKQVEAASPWARYTAKQLMEDCPYVVALKTIDTSLWGVPAPADASKAHATTWVAKTIHDYHLAMVWDDHLFDDYLGDFEGWTKEMFLKVERGTLKSLKTVLRHRGVYTGSNRARIANSLYNMIATENALEWDPAEFQSMDFDSRSKAYKRQQNAPQIDHVPEQQPPKPAPLAGTQPPQSQLQQPQQPQQDLQQGKQRGAGEDIQGRFQNHGHQNADSQQPPHKSSALREPQSQQQWEQHVPSRSWHPQLQARPPATAYREVTPFPQQPTSGVPFRPPALPHNPYKTLPPRWSHNDRLNASTITQFSKLWDNSNKYTGNAYDLLDNKIKIFFSICWQVDIKEEEFHAVFPRILTGRAEMFYIQVVERDDSFASAYTAIKNHFDHDVHHQHYYTDWTTTTFARTRTENPNKGLHEVLQILLDKLQLCQRALGKNFEGEDALRTTVINACRGVPELKMALFKPATICKGLFSDLQSAVETHLARQHTTTQMLMGSNTVTEDNQYYLDCRYNSNRRG</sequence>
<dbReference type="OrthoDB" id="3786303at2759"/>
<accession>A0A6A5S7N1</accession>
<dbReference type="Proteomes" id="UP000800038">
    <property type="component" value="Unassembled WGS sequence"/>
</dbReference>
<evidence type="ECO:0000256" key="1">
    <source>
        <dbReference type="SAM" id="MobiDB-lite"/>
    </source>
</evidence>
<feature type="compositionally biased region" description="Low complexity" evidence="1">
    <location>
        <begin position="206"/>
        <end position="224"/>
    </location>
</feature>
<dbReference type="AlphaFoldDB" id="A0A6A5S7N1"/>
<protein>
    <submittedName>
        <fullName evidence="2">Uncharacterized protein</fullName>
    </submittedName>
</protein>